<comment type="similarity">
    <text evidence="1">Belongs to the F420H(2)-dependent quinone reductase family.</text>
</comment>
<dbReference type="OrthoDB" id="8225825at2"/>
<feature type="region of interest" description="Disordered" evidence="3">
    <location>
        <begin position="1"/>
        <end position="26"/>
    </location>
</feature>
<evidence type="ECO:0000256" key="3">
    <source>
        <dbReference type="SAM" id="MobiDB-lite"/>
    </source>
</evidence>
<comment type="catalytic activity">
    <reaction evidence="2">
        <text>oxidized coenzyme F420-(gamma-L-Glu)(n) + a quinol + H(+) = reduced coenzyme F420-(gamma-L-Glu)(n) + a quinone</text>
        <dbReference type="Rhea" id="RHEA:39663"/>
        <dbReference type="Rhea" id="RHEA-COMP:12939"/>
        <dbReference type="Rhea" id="RHEA-COMP:14378"/>
        <dbReference type="ChEBI" id="CHEBI:15378"/>
        <dbReference type="ChEBI" id="CHEBI:24646"/>
        <dbReference type="ChEBI" id="CHEBI:132124"/>
        <dbReference type="ChEBI" id="CHEBI:133980"/>
        <dbReference type="ChEBI" id="CHEBI:139511"/>
    </reaction>
</comment>
<dbReference type="Proteomes" id="UP000094008">
    <property type="component" value="Unassembled WGS sequence"/>
</dbReference>
<dbReference type="AlphaFoldDB" id="A0A1A0W6Z7"/>
<evidence type="ECO:0000256" key="2">
    <source>
        <dbReference type="ARBA" id="ARBA00049106"/>
    </source>
</evidence>
<accession>A0A1A0W6Z7</accession>
<dbReference type="NCBIfam" id="TIGR00026">
    <property type="entry name" value="hi_GC_TIGR00026"/>
    <property type="match status" value="1"/>
</dbReference>
<dbReference type="PANTHER" id="PTHR39428">
    <property type="entry name" value="F420H(2)-DEPENDENT QUINONE REDUCTASE RV1261C"/>
    <property type="match status" value="1"/>
</dbReference>
<dbReference type="Pfam" id="PF04075">
    <property type="entry name" value="F420H2_quin_red"/>
    <property type="match status" value="1"/>
</dbReference>
<name>A0A1A0W6Z7_MYCPR</name>
<dbReference type="GO" id="GO:0005886">
    <property type="term" value="C:plasma membrane"/>
    <property type="evidence" value="ECO:0007669"/>
    <property type="project" value="TreeGrafter"/>
</dbReference>
<dbReference type="EMBL" id="LZSY01000080">
    <property type="protein sequence ID" value="OBB91921.1"/>
    <property type="molecule type" value="Genomic_DNA"/>
</dbReference>
<protein>
    <recommendedName>
        <fullName evidence="6">Nitroreductase family deazaflavin-dependent oxidoreductase</fullName>
    </recommendedName>
</protein>
<dbReference type="RefSeq" id="WP_064881395.1">
    <property type="nucleotide sequence ID" value="NZ_LZSY01000080.1"/>
</dbReference>
<reference evidence="5" key="1">
    <citation type="submission" date="2016-06" db="EMBL/GenBank/DDBJ databases">
        <authorList>
            <person name="Sutton G."/>
            <person name="Brinkac L."/>
            <person name="Sanka R."/>
            <person name="Adams M."/>
            <person name="Lau E."/>
            <person name="Mehaffy C."/>
            <person name="Tameris M."/>
            <person name="Hatherill M."/>
            <person name="Hanekom W."/>
            <person name="Mahomed H."/>
            <person name="Mcshane H."/>
        </authorList>
    </citation>
    <scope>NUCLEOTIDE SEQUENCE [LARGE SCALE GENOMIC DNA]</scope>
    <source>
        <strain evidence="5">852002-10433_SCH5171157</strain>
    </source>
</reference>
<evidence type="ECO:0000256" key="1">
    <source>
        <dbReference type="ARBA" id="ARBA00008710"/>
    </source>
</evidence>
<dbReference type="SUPFAM" id="SSF50475">
    <property type="entry name" value="FMN-binding split barrel"/>
    <property type="match status" value="1"/>
</dbReference>
<dbReference type="InterPro" id="IPR012349">
    <property type="entry name" value="Split_barrel_FMN-bd"/>
</dbReference>
<comment type="caution">
    <text evidence="4">The sequence shown here is derived from an EMBL/GenBank/DDBJ whole genome shotgun (WGS) entry which is preliminary data.</text>
</comment>
<sequence>MANQDISYDDADAPWNQEAGQDPSNWNDDVIAEFRANAGQVGGHYIGSPLILLTTTGARSGALRVVPLAPNYRGDMLYLSSFREDRDPDWFHNIRTNPTVTVEIGTETRQGTATALAGAEYDEFAEWVRRNNQLLAEFQATIDRPVPLVTIRFAPTRSMG</sequence>
<evidence type="ECO:0008006" key="6">
    <source>
        <dbReference type="Google" id="ProtNLM"/>
    </source>
</evidence>
<dbReference type="Gene3D" id="2.30.110.10">
    <property type="entry name" value="Electron Transport, Fmn-binding Protein, Chain A"/>
    <property type="match status" value="1"/>
</dbReference>
<evidence type="ECO:0000313" key="5">
    <source>
        <dbReference type="Proteomes" id="UP000094008"/>
    </source>
</evidence>
<dbReference type="GO" id="GO:0070967">
    <property type="term" value="F:coenzyme F420 binding"/>
    <property type="evidence" value="ECO:0007669"/>
    <property type="project" value="TreeGrafter"/>
</dbReference>
<organism evidence="4 5">
    <name type="scientific">Mycolicibacterium peregrinum</name>
    <name type="common">Mycobacterium peregrinum</name>
    <dbReference type="NCBI Taxonomy" id="43304"/>
    <lineage>
        <taxon>Bacteria</taxon>
        <taxon>Bacillati</taxon>
        <taxon>Actinomycetota</taxon>
        <taxon>Actinomycetes</taxon>
        <taxon>Mycobacteriales</taxon>
        <taxon>Mycobacteriaceae</taxon>
        <taxon>Mycolicibacterium</taxon>
    </lineage>
</organism>
<proteinExistence type="inferred from homology"/>
<dbReference type="InterPro" id="IPR004378">
    <property type="entry name" value="F420H2_quin_Rdtase"/>
</dbReference>
<gene>
    <name evidence="4" type="ORF">A5779_22670</name>
</gene>
<dbReference type="PANTHER" id="PTHR39428:SF1">
    <property type="entry name" value="F420H(2)-DEPENDENT QUINONE REDUCTASE RV1261C"/>
    <property type="match status" value="1"/>
</dbReference>
<dbReference type="GO" id="GO:0016491">
    <property type="term" value="F:oxidoreductase activity"/>
    <property type="evidence" value="ECO:0007669"/>
    <property type="project" value="InterPro"/>
</dbReference>
<evidence type="ECO:0000313" key="4">
    <source>
        <dbReference type="EMBL" id="OBB91921.1"/>
    </source>
</evidence>